<comment type="caution">
    <text evidence="4">The sequence shown here is derived from an EMBL/GenBank/DDBJ whole genome shotgun (WGS) entry which is preliminary data.</text>
</comment>
<keyword evidence="1" id="KW-0677">Repeat</keyword>
<accession>A0ABR3XII0</accession>
<protein>
    <recommendedName>
        <fullName evidence="6">Ankyrin repeat protein</fullName>
    </recommendedName>
</protein>
<dbReference type="PROSITE" id="PS50088">
    <property type="entry name" value="ANK_REPEAT"/>
    <property type="match status" value="1"/>
</dbReference>
<keyword evidence="2 3" id="KW-0040">ANK repeat</keyword>
<dbReference type="InterPro" id="IPR002110">
    <property type="entry name" value="Ankyrin_rpt"/>
</dbReference>
<dbReference type="PANTHER" id="PTHR24189">
    <property type="entry name" value="MYOTROPHIN"/>
    <property type="match status" value="1"/>
</dbReference>
<name>A0ABR3XII0_9PEZI</name>
<sequence length="290" mass="31445">MPFQPSDPLPPILHDQIFAGDLAAVAASYEILSPDPDGLLMGIAARAVSSGQVAILEWTFTRGLQLPRRSVNHHLYHCASDCRSPDVWRVLFAHGYDLNAHQSEVGDALSNAVWDGDIAFAAFLLEEGGADPNSAGGYDMNECGICAFRGEHRERAPELLRLLLRHGWKPTVPRRAGSRGATAVAAAELGLLDELRVLVEEGGADIVAAEPWFTGEPDGGDPWAWGTPLYRAAYRGQEATVAYLLDRGADPTFKDDKGRSSLWAARHGENDKVVQMFMDRGIVSEGEGVE</sequence>
<evidence type="ECO:0000256" key="1">
    <source>
        <dbReference type="ARBA" id="ARBA00022737"/>
    </source>
</evidence>
<dbReference type="InterPro" id="IPR036770">
    <property type="entry name" value="Ankyrin_rpt-contain_sf"/>
</dbReference>
<evidence type="ECO:0008006" key="6">
    <source>
        <dbReference type="Google" id="ProtNLM"/>
    </source>
</evidence>
<reference evidence="4 5" key="1">
    <citation type="journal article" date="2024" name="IMA Fungus">
        <title>IMA Genome - F19 : A genome assembly and annotation guide to empower mycologists, including annotated draft genome sequences of Ceratocystis pirilliformis, Diaporthe australafricana, Fusarium ophioides, Paecilomyces lecythidis, and Sporothrix stenoceras.</title>
        <authorList>
            <person name="Aylward J."/>
            <person name="Wilson A.M."/>
            <person name="Visagie C.M."/>
            <person name="Spraker J."/>
            <person name="Barnes I."/>
            <person name="Buitendag C."/>
            <person name="Ceriani C."/>
            <person name="Del Mar Angel L."/>
            <person name="du Plessis D."/>
            <person name="Fuchs T."/>
            <person name="Gasser K."/>
            <person name="Kramer D."/>
            <person name="Li W."/>
            <person name="Munsamy K."/>
            <person name="Piso A."/>
            <person name="Price J.L."/>
            <person name="Sonnekus B."/>
            <person name="Thomas C."/>
            <person name="van der Nest A."/>
            <person name="van Dijk A."/>
            <person name="van Heerden A."/>
            <person name="van Vuuren N."/>
            <person name="Yilmaz N."/>
            <person name="Duong T.A."/>
            <person name="van der Merwe N.A."/>
            <person name="Wingfield M.J."/>
            <person name="Wingfield B.D."/>
        </authorList>
    </citation>
    <scope>NUCLEOTIDE SEQUENCE [LARGE SCALE GENOMIC DNA]</scope>
    <source>
        <strain evidence="4 5">CMW 18300</strain>
    </source>
</reference>
<dbReference type="Proteomes" id="UP001583177">
    <property type="component" value="Unassembled WGS sequence"/>
</dbReference>
<gene>
    <name evidence="4" type="ORF">Daus18300_002960</name>
</gene>
<evidence type="ECO:0000256" key="2">
    <source>
        <dbReference type="ARBA" id="ARBA00023043"/>
    </source>
</evidence>
<dbReference type="PROSITE" id="PS50297">
    <property type="entry name" value="ANK_REP_REGION"/>
    <property type="match status" value="1"/>
</dbReference>
<dbReference type="PANTHER" id="PTHR24189:SF50">
    <property type="entry name" value="ANKYRIN REPEAT AND SOCS BOX PROTEIN 2"/>
    <property type="match status" value="1"/>
</dbReference>
<keyword evidence="5" id="KW-1185">Reference proteome</keyword>
<proteinExistence type="predicted"/>
<evidence type="ECO:0000256" key="3">
    <source>
        <dbReference type="PROSITE-ProRule" id="PRU00023"/>
    </source>
</evidence>
<dbReference type="SUPFAM" id="SSF48403">
    <property type="entry name" value="Ankyrin repeat"/>
    <property type="match status" value="1"/>
</dbReference>
<evidence type="ECO:0000313" key="5">
    <source>
        <dbReference type="Proteomes" id="UP001583177"/>
    </source>
</evidence>
<dbReference type="InterPro" id="IPR050745">
    <property type="entry name" value="Multifunctional_regulatory"/>
</dbReference>
<feature type="repeat" description="ANK" evidence="3">
    <location>
        <begin position="224"/>
        <end position="256"/>
    </location>
</feature>
<evidence type="ECO:0000313" key="4">
    <source>
        <dbReference type="EMBL" id="KAL1875769.1"/>
    </source>
</evidence>
<dbReference type="EMBL" id="JAWRVE010000018">
    <property type="protein sequence ID" value="KAL1875769.1"/>
    <property type="molecule type" value="Genomic_DNA"/>
</dbReference>
<dbReference type="Pfam" id="PF00023">
    <property type="entry name" value="Ank"/>
    <property type="match status" value="1"/>
</dbReference>
<organism evidence="4 5">
    <name type="scientific">Diaporthe australafricana</name>
    <dbReference type="NCBI Taxonomy" id="127596"/>
    <lineage>
        <taxon>Eukaryota</taxon>
        <taxon>Fungi</taxon>
        <taxon>Dikarya</taxon>
        <taxon>Ascomycota</taxon>
        <taxon>Pezizomycotina</taxon>
        <taxon>Sordariomycetes</taxon>
        <taxon>Sordariomycetidae</taxon>
        <taxon>Diaporthales</taxon>
        <taxon>Diaporthaceae</taxon>
        <taxon>Diaporthe</taxon>
    </lineage>
</organism>
<dbReference type="Gene3D" id="1.25.40.20">
    <property type="entry name" value="Ankyrin repeat-containing domain"/>
    <property type="match status" value="2"/>
</dbReference>